<evidence type="ECO:0000313" key="3">
    <source>
        <dbReference type="Proteomes" id="UP001175000"/>
    </source>
</evidence>
<feature type="region of interest" description="Disordered" evidence="1">
    <location>
        <begin position="1"/>
        <end position="24"/>
    </location>
</feature>
<gene>
    <name evidence="2" type="ORF">B0T14DRAFT_518220</name>
</gene>
<dbReference type="EMBL" id="JAULSU010000004">
    <property type="protein sequence ID" value="KAK0618890.1"/>
    <property type="molecule type" value="Genomic_DNA"/>
</dbReference>
<proteinExistence type="predicted"/>
<feature type="compositionally biased region" description="Basic and acidic residues" evidence="1">
    <location>
        <begin position="143"/>
        <end position="152"/>
    </location>
</feature>
<feature type="region of interest" description="Disordered" evidence="1">
    <location>
        <begin position="140"/>
        <end position="166"/>
    </location>
</feature>
<sequence length="358" mass="40919">MDALCDDIFGPDVGGDTSDNDSDHELDAQYARGSALRCAKCRYEPKLCKACRLQLKQHAAKTSTLERVSASLRPPRGIDQQPGKGCGSWWSLWDSPPPTYHAEVRRRGAEPSRIPTSAPVRPQLTREEVLSEHLHWKPASTELPDRLRRSHESQATGTRVRMSQTRSLQVGSQVDVREISSVHFQSTASFMDFDTLDLELRFAEIERRTLARFHHCGTNHANQVHRNVHPNSLQIPEDIAPSTSPYEQQLVRCIYKVPYTRGTGHAVGLAMWHLWDPNRLESWERFGYKRVVLRCAGIVGFAQITLNGCLPESVGIWQVLFWIGFVEWPRRFLNIMLDSLQQLAWRLWRSEVAMEDVD</sequence>
<dbReference type="AlphaFoldDB" id="A0AA40BZ66"/>
<dbReference type="Proteomes" id="UP001175000">
    <property type="component" value="Unassembled WGS sequence"/>
</dbReference>
<feature type="compositionally biased region" description="Polar residues" evidence="1">
    <location>
        <begin position="153"/>
        <end position="166"/>
    </location>
</feature>
<evidence type="ECO:0000256" key="1">
    <source>
        <dbReference type="SAM" id="MobiDB-lite"/>
    </source>
</evidence>
<evidence type="ECO:0000313" key="2">
    <source>
        <dbReference type="EMBL" id="KAK0618890.1"/>
    </source>
</evidence>
<reference evidence="2" key="1">
    <citation type="submission" date="2023-06" db="EMBL/GenBank/DDBJ databases">
        <title>Genome-scale phylogeny and comparative genomics of the fungal order Sordariales.</title>
        <authorList>
            <consortium name="Lawrence Berkeley National Laboratory"/>
            <person name="Hensen N."/>
            <person name="Bonometti L."/>
            <person name="Westerberg I."/>
            <person name="Brannstrom I.O."/>
            <person name="Guillou S."/>
            <person name="Cros-Aarteil S."/>
            <person name="Calhoun S."/>
            <person name="Haridas S."/>
            <person name="Kuo A."/>
            <person name="Mondo S."/>
            <person name="Pangilinan J."/>
            <person name="Riley R."/>
            <person name="Labutti K."/>
            <person name="Andreopoulos B."/>
            <person name="Lipzen A."/>
            <person name="Chen C."/>
            <person name="Yanf M."/>
            <person name="Daum C."/>
            <person name="Ng V."/>
            <person name="Clum A."/>
            <person name="Steindorff A."/>
            <person name="Ohm R."/>
            <person name="Martin F."/>
            <person name="Silar P."/>
            <person name="Natvig D."/>
            <person name="Lalanne C."/>
            <person name="Gautier V."/>
            <person name="Ament-Velasquez S.L."/>
            <person name="Kruys A."/>
            <person name="Hutchinson M.I."/>
            <person name="Powell A.J."/>
            <person name="Barry K."/>
            <person name="Miller A.N."/>
            <person name="Grigoriev I.V."/>
            <person name="Debuchy R."/>
            <person name="Gladieux P."/>
            <person name="Thoren M.H."/>
            <person name="Johannesson H."/>
        </authorList>
    </citation>
    <scope>NUCLEOTIDE SEQUENCE</scope>
    <source>
        <strain evidence="2">CBS 606.72</strain>
    </source>
</reference>
<keyword evidence="3" id="KW-1185">Reference proteome</keyword>
<name>A0AA40BZ66_9PEZI</name>
<accession>A0AA40BZ66</accession>
<comment type="caution">
    <text evidence="2">The sequence shown here is derived from an EMBL/GenBank/DDBJ whole genome shotgun (WGS) entry which is preliminary data.</text>
</comment>
<organism evidence="2 3">
    <name type="scientific">Immersiella caudata</name>
    <dbReference type="NCBI Taxonomy" id="314043"/>
    <lineage>
        <taxon>Eukaryota</taxon>
        <taxon>Fungi</taxon>
        <taxon>Dikarya</taxon>
        <taxon>Ascomycota</taxon>
        <taxon>Pezizomycotina</taxon>
        <taxon>Sordariomycetes</taxon>
        <taxon>Sordariomycetidae</taxon>
        <taxon>Sordariales</taxon>
        <taxon>Lasiosphaeriaceae</taxon>
        <taxon>Immersiella</taxon>
    </lineage>
</organism>
<protein>
    <submittedName>
        <fullName evidence="2">Uncharacterized protein</fullName>
    </submittedName>
</protein>